<protein>
    <submittedName>
        <fullName evidence="1">Uncharacterized protein</fullName>
    </submittedName>
</protein>
<reference evidence="1 2" key="1">
    <citation type="submission" date="2024-01" db="EMBL/GenBank/DDBJ databases">
        <title>The genomes of 5 underutilized Papilionoideae crops provide insights into root nodulation and disease resistanc.</title>
        <authorList>
            <person name="Jiang F."/>
        </authorList>
    </citation>
    <scope>NUCLEOTIDE SEQUENCE [LARGE SCALE GENOMIC DNA]</scope>
    <source>
        <strain evidence="1">LVBAO_FW01</strain>
        <tissue evidence="1">Leaves</tissue>
    </source>
</reference>
<comment type="caution">
    <text evidence="1">The sequence shown here is derived from an EMBL/GenBank/DDBJ whole genome shotgun (WGS) entry which is preliminary data.</text>
</comment>
<dbReference type="AlphaFoldDB" id="A0AAN9MUC4"/>
<accession>A0AAN9MUC4</accession>
<name>A0AAN9MUC4_CANGL</name>
<proteinExistence type="predicted"/>
<evidence type="ECO:0000313" key="2">
    <source>
        <dbReference type="Proteomes" id="UP001367508"/>
    </source>
</evidence>
<keyword evidence="2" id="KW-1185">Reference proteome</keyword>
<organism evidence="1 2">
    <name type="scientific">Canavalia gladiata</name>
    <name type="common">Sword bean</name>
    <name type="synonym">Dolichos gladiatus</name>
    <dbReference type="NCBI Taxonomy" id="3824"/>
    <lineage>
        <taxon>Eukaryota</taxon>
        <taxon>Viridiplantae</taxon>
        <taxon>Streptophyta</taxon>
        <taxon>Embryophyta</taxon>
        <taxon>Tracheophyta</taxon>
        <taxon>Spermatophyta</taxon>
        <taxon>Magnoliopsida</taxon>
        <taxon>eudicotyledons</taxon>
        <taxon>Gunneridae</taxon>
        <taxon>Pentapetalae</taxon>
        <taxon>rosids</taxon>
        <taxon>fabids</taxon>
        <taxon>Fabales</taxon>
        <taxon>Fabaceae</taxon>
        <taxon>Papilionoideae</taxon>
        <taxon>50 kb inversion clade</taxon>
        <taxon>NPAAA clade</taxon>
        <taxon>indigoferoid/millettioid clade</taxon>
        <taxon>Phaseoleae</taxon>
        <taxon>Canavalia</taxon>
    </lineage>
</organism>
<gene>
    <name evidence="1" type="ORF">VNO77_02760</name>
</gene>
<evidence type="ECO:0000313" key="1">
    <source>
        <dbReference type="EMBL" id="KAK7360751.1"/>
    </source>
</evidence>
<sequence length="130" mass="14816">MVAKQFSLIQFVPKSMFEQNHDVIFGEKLKARIMERFSISIKEDTINLKYQIQMPLGVVLVCDTCILTPNAMVEPGKILCIVVIHDAQEKEAFRRPRASLRDVEVDALSDFDAPERSFVKKDGHYTGSNE</sequence>
<dbReference type="EMBL" id="JAYMYQ010000001">
    <property type="protein sequence ID" value="KAK7360751.1"/>
    <property type="molecule type" value="Genomic_DNA"/>
</dbReference>
<dbReference type="Proteomes" id="UP001367508">
    <property type="component" value="Unassembled WGS sequence"/>
</dbReference>